<dbReference type="SMART" id="SM00072">
    <property type="entry name" value="GuKc"/>
    <property type="match status" value="1"/>
</dbReference>
<dbReference type="GO" id="GO:0004385">
    <property type="term" value="F:GMP kinase activity"/>
    <property type="evidence" value="ECO:0007669"/>
    <property type="project" value="TreeGrafter"/>
</dbReference>
<comment type="caution">
    <text evidence="5">The sequence shown here is derived from an EMBL/GenBank/DDBJ whole genome shotgun (WGS) entry which is preliminary data.</text>
</comment>
<sequence>MSGRSGVGKTSIIKRLLRRLPGSRMLLSWTTRPMRASDHPGEYEHVIRDVFDRKDADGDFLWTVELAGERYGTSRSDVTRATEQPSRLYVAAMTHDKVMYLHELCTAEGIQNRLLSFYLLAPPPAILRMRMRRRGDSENSIERRMEIDADWDMQAQQSGHPFIFIPDIDADIENKITRIRSYLEPIAEEYLTTTLSENPPP</sequence>
<dbReference type="Gene3D" id="3.40.50.300">
    <property type="entry name" value="P-loop containing nucleotide triphosphate hydrolases"/>
    <property type="match status" value="1"/>
</dbReference>
<keyword evidence="2" id="KW-0808">Transferase</keyword>
<evidence type="ECO:0000256" key="1">
    <source>
        <dbReference type="ARBA" id="ARBA00005790"/>
    </source>
</evidence>
<evidence type="ECO:0000313" key="5">
    <source>
        <dbReference type="EMBL" id="MBE7524979.1"/>
    </source>
</evidence>
<accession>A0A928Y6C0</accession>
<organism evidence="5 6">
    <name type="scientific">candidate division WWE3 bacterium</name>
    <dbReference type="NCBI Taxonomy" id="2053526"/>
    <lineage>
        <taxon>Bacteria</taxon>
        <taxon>Katanobacteria</taxon>
    </lineage>
</organism>
<evidence type="ECO:0000256" key="3">
    <source>
        <dbReference type="ARBA" id="ARBA00022777"/>
    </source>
</evidence>
<comment type="similarity">
    <text evidence="1">Belongs to the guanylate kinase family.</text>
</comment>
<dbReference type="InterPro" id="IPR008144">
    <property type="entry name" value="Guanylate_kin-like_dom"/>
</dbReference>
<dbReference type="AlphaFoldDB" id="A0A928Y6C0"/>
<gene>
    <name evidence="5" type="ORF">HS096_01090</name>
</gene>
<dbReference type="GO" id="GO:0005829">
    <property type="term" value="C:cytosol"/>
    <property type="evidence" value="ECO:0007669"/>
    <property type="project" value="TreeGrafter"/>
</dbReference>
<reference evidence="5" key="1">
    <citation type="submission" date="2020-05" db="EMBL/GenBank/DDBJ databases">
        <title>High-Quality Genomes of Partial-Nitritation/Anammox System by Hierarchical Clustering Based Hybrid Assembly.</title>
        <authorList>
            <person name="Liu L."/>
            <person name="Wang Y."/>
            <person name="Che Y."/>
            <person name="Chen Y."/>
            <person name="Xia Y."/>
            <person name="Luo R."/>
            <person name="Cheng S.H."/>
            <person name="Zheng C."/>
            <person name="Zhang T."/>
        </authorList>
    </citation>
    <scope>NUCLEOTIDE SEQUENCE</scope>
    <source>
        <strain evidence="5">H1_PAT1</strain>
    </source>
</reference>
<evidence type="ECO:0000313" key="6">
    <source>
        <dbReference type="Proteomes" id="UP000710385"/>
    </source>
</evidence>
<dbReference type="SUPFAM" id="SSF52540">
    <property type="entry name" value="P-loop containing nucleoside triphosphate hydrolases"/>
    <property type="match status" value="1"/>
</dbReference>
<dbReference type="PANTHER" id="PTHR23117:SF13">
    <property type="entry name" value="GUANYLATE KINASE"/>
    <property type="match status" value="1"/>
</dbReference>
<dbReference type="InterPro" id="IPR027417">
    <property type="entry name" value="P-loop_NTPase"/>
</dbReference>
<feature type="domain" description="Guanylate kinase-like" evidence="4">
    <location>
        <begin position="1"/>
        <end position="184"/>
    </location>
</feature>
<evidence type="ECO:0000259" key="4">
    <source>
        <dbReference type="PROSITE" id="PS50052"/>
    </source>
</evidence>
<dbReference type="PANTHER" id="PTHR23117">
    <property type="entry name" value="GUANYLATE KINASE-RELATED"/>
    <property type="match status" value="1"/>
</dbReference>
<dbReference type="PROSITE" id="PS50052">
    <property type="entry name" value="GUANYLATE_KINASE_2"/>
    <property type="match status" value="1"/>
</dbReference>
<name>A0A928Y6C0_UNCKA</name>
<proteinExistence type="inferred from homology"/>
<protein>
    <recommendedName>
        <fullName evidence="4">Guanylate kinase-like domain-containing protein</fullName>
    </recommendedName>
</protein>
<keyword evidence="3" id="KW-0418">Kinase</keyword>
<dbReference type="EMBL" id="JABTTY010000001">
    <property type="protein sequence ID" value="MBE7524979.1"/>
    <property type="molecule type" value="Genomic_DNA"/>
</dbReference>
<evidence type="ECO:0000256" key="2">
    <source>
        <dbReference type="ARBA" id="ARBA00022679"/>
    </source>
</evidence>
<dbReference type="Proteomes" id="UP000710385">
    <property type="component" value="Unassembled WGS sequence"/>
</dbReference>
<dbReference type="Pfam" id="PF00625">
    <property type="entry name" value="Guanylate_kin"/>
    <property type="match status" value="1"/>
</dbReference>
<dbReference type="InterPro" id="IPR008145">
    <property type="entry name" value="GK/Ca_channel_bsu"/>
</dbReference>